<evidence type="ECO:0000256" key="1">
    <source>
        <dbReference type="ARBA" id="ARBA00004241"/>
    </source>
</evidence>
<dbReference type="Proteomes" id="UP000244948">
    <property type="component" value="Unassembled WGS sequence"/>
</dbReference>
<dbReference type="Gene3D" id="2.150.10.10">
    <property type="entry name" value="Serralysin-like metalloprotease, C-terminal"/>
    <property type="match status" value="2"/>
</dbReference>
<feature type="domain" description="Trimeric autotransporter adhesin YadA-like stalk" evidence="14">
    <location>
        <begin position="741"/>
        <end position="776"/>
    </location>
</feature>
<dbReference type="AlphaFoldDB" id="A0A2U2AP64"/>
<name>A0A2U2AP64_9GAMM</name>
<evidence type="ECO:0000259" key="13">
    <source>
        <dbReference type="Pfam" id="PF05658"/>
    </source>
</evidence>
<evidence type="ECO:0000256" key="3">
    <source>
        <dbReference type="ARBA" id="ARBA00005848"/>
    </source>
</evidence>
<keyword evidence="6" id="KW-0812">Transmembrane</keyword>
<dbReference type="SUPFAM" id="SSF101967">
    <property type="entry name" value="Adhesin YadA, collagen-binding domain"/>
    <property type="match status" value="4"/>
</dbReference>
<dbReference type="GO" id="GO:0015031">
    <property type="term" value="P:protein transport"/>
    <property type="evidence" value="ECO:0007669"/>
    <property type="project" value="UniProtKB-KW"/>
</dbReference>
<feature type="coiled-coil region" evidence="11">
    <location>
        <begin position="827"/>
        <end position="861"/>
    </location>
</feature>
<dbReference type="InterPro" id="IPR005594">
    <property type="entry name" value="YadA_C"/>
</dbReference>
<organism evidence="15 16">
    <name type="scientific">Ignatzschineria indica</name>
    <dbReference type="NCBI Taxonomy" id="472583"/>
    <lineage>
        <taxon>Bacteria</taxon>
        <taxon>Pseudomonadati</taxon>
        <taxon>Pseudomonadota</taxon>
        <taxon>Gammaproteobacteria</taxon>
        <taxon>Cardiobacteriales</taxon>
        <taxon>Ignatzschineriaceae</taxon>
        <taxon>Ignatzschineria</taxon>
    </lineage>
</organism>
<dbReference type="GO" id="GO:0009986">
    <property type="term" value="C:cell surface"/>
    <property type="evidence" value="ECO:0007669"/>
    <property type="project" value="UniProtKB-SubCell"/>
</dbReference>
<evidence type="ECO:0000259" key="12">
    <source>
        <dbReference type="Pfam" id="PF03895"/>
    </source>
</evidence>
<comment type="similarity">
    <text evidence="3">Belongs to the autotransporter-2 (AT-2) (TC 1.B.40) family.</text>
</comment>
<sequence>MRKNLFLNRFLIKSNRARWEGSCKRLERSILSISLMIILSNYGEMAYAKSVLHGEGAVTEEISILMQDKLRDLEGCYEEYEEEYGSFSFLLNAPKLVSLFRENSSVQTSYSLLLEAQLESDTDPIVIGKDVIVEANETIVFGSHSEADQVGAVAIGFDTKADGLAAVAQGHHAEALGNATIAIGQYSQTLQDEAIAIGGNTVAQGESSISIGHGAQSNEHYAVAFGSKAIADGNVSVAIGADSHAVGGSSLSIGSQSYSGSYGATAIGTEAKAKEIFSTAIGFQALAEKSGSMALGINAQALEEESIAIGNESIVENRNEVSFGNEKLKRKLVNIEKGRVEKDSTDAVNGSQLFETDEKVAQIDQRVTNHESTINNLGDRVIQHDNHITSLEKQVTQNSGDILQIGDQITTITHQTGKRLAGIEEAFGAGAEFNEAGELKQPNYSVALALPEGQEIKDGVEAGFQYVGKTLNDHDRRINENVTNIKNITQGTAGIVKLDNNKIVIDNQLAKGAMIFDFSDQDQGGKSVARKLTGVAIGEVSETSSDAINGSQLHVTNQQITELDQSIKNHESTINNLGDRVTNHESTINNLGDRVIQHDNHITNLEKQVTQNSGDILQIGDQITTITHQTGKRLAGIEEAFGAGAEFNEAGELKQPNYSAALALPEGQEIKDGVEAGFQYVGKTLNDHDRRINENATNIKNITQGTAGIVKLDNNKIVIDNLLAKGAMIFDFSNSGQNRVLTGIARGKISQNSTDAVNGSQLFEMDQKIEKITNLNHQSLEGVADAFGGSAYVKEGMLEGVDFTNSLKADKPITNVNDGFGYVADRLDDHDKRLDKHDTTLENHENRITHLEDNITNIAEGKSGLVQLSEDQKTLVVDNDLGKNADTFDISNSNDERTLTGVKHGLVAENSKDAINGGQLYASNQSIAEMFGGGATIDKEGYILTPEYRLGDDHIFNNVGDSLSYLNSKIQEHGIFSLDREKNQIIIAENGEINQETVVNMGSHKVVGVANGRIEKGSQEAINGGQLWETQQQVVSNSHQIKHINNTLNHYNNRISNLERTVQQNRKVASAGISSAIAMSSIPYSQSNKHSFGMGVGSYDGEAAVSMGVIFNISPDARFKIQGSYDTQNKAGVGVGFSIDF</sequence>
<accession>A0A2U2AP64</accession>
<evidence type="ECO:0000256" key="4">
    <source>
        <dbReference type="ARBA" id="ARBA00022448"/>
    </source>
</evidence>
<dbReference type="InterPro" id="IPR045584">
    <property type="entry name" value="Pilin-like"/>
</dbReference>
<evidence type="ECO:0000313" key="15">
    <source>
        <dbReference type="EMBL" id="PWD85004.1"/>
    </source>
</evidence>
<feature type="domain" description="Trimeric autotransporter adhesin YadA-like C-terminal membrane anchor" evidence="12">
    <location>
        <begin position="1086"/>
        <end position="1141"/>
    </location>
</feature>
<dbReference type="EMBL" id="QEWR01000002">
    <property type="protein sequence ID" value="PWD85004.1"/>
    <property type="molecule type" value="Genomic_DNA"/>
</dbReference>
<keyword evidence="10" id="KW-0998">Cell outer membrane</keyword>
<dbReference type="Pfam" id="PF05662">
    <property type="entry name" value="YadA_stalk"/>
    <property type="match status" value="5"/>
</dbReference>
<dbReference type="InterPro" id="IPR011049">
    <property type="entry name" value="Serralysin-like_metalloprot_C"/>
</dbReference>
<dbReference type="InterPro" id="IPR008635">
    <property type="entry name" value="Coiled_stalk_dom"/>
</dbReference>
<evidence type="ECO:0000256" key="7">
    <source>
        <dbReference type="ARBA" id="ARBA00022729"/>
    </source>
</evidence>
<evidence type="ECO:0008006" key="17">
    <source>
        <dbReference type="Google" id="ProtNLM"/>
    </source>
</evidence>
<evidence type="ECO:0000256" key="11">
    <source>
        <dbReference type="SAM" id="Coils"/>
    </source>
</evidence>
<feature type="domain" description="Trimeric autotransporter adhesin YadA-like stalk" evidence="14">
    <location>
        <begin position="1005"/>
        <end position="1047"/>
    </location>
</feature>
<keyword evidence="5" id="KW-1134">Transmembrane beta strand</keyword>
<evidence type="ECO:0000256" key="9">
    <source>
        <dbReference type="ARBA" id="ARBA00023136"/>
    </source>
</evidence>
<evidence type="ECO:0000256" key="10">
    <source>
        <dbReference type="ARBA" id="ARBA00023237"/>
    </source>
</evidence>
<evidence type="ECO:0000256" key="6">
    <source>
        <dbReference type="ARBA" id="ARBA00022692"/>
    </source>
</evidence>
<feature type="domain" description="Trimeric autotransporter adhesin YadA-like stalk" evidence="14">
    <location>
        <begin position="531"/>
        <end position="569"/>
    </location>
</feature>
<evidence type="ECO:0000256" key="2">
    <source>
        <dbReference type="ARBA" id="ARBA00004442"/>
    </source>
</evidence>
<dbReference type="InterPro" id="IPR008640">
    <property type="entry name" value="Adhesin_Head_dom"/>
</dbReference>
<feature type="domain" description="Trimeric autotransporter adhesin YadA-like stalk" evidence="14">
    <location>
        <begin position="900"/>
        <end position="931"/>
    </location>
</feature>
<evidence type="ECO:0000256" key="5">
    <source>
        <dbReference type="ARBA" id="ARBA00022452"/>
    </source>
</evidence>
<proteinExistence type="inferred from homology"/>
<reference evidence="15 16" key="1">
    <citation type="journal article" date="2018" name="Genome Announc.">
        <title>Ignatzschineria cameli sp. nov., isolated from necrotic foot tissue of dromedaries (Camelus dromedarius) and associated maggots (Wohlfahrtia species) in Dubai.</title>
        <authorList>
            <person name="Tsang C.C."/>
            <person name="Tang J.Y."/>
            <person name="Fong J.Y."/>
            <person name="Kinne J."/>
            <person name="Lee H.H."/>
            <person name="Joseph M."/>
            <person name="Jose S."/>
            <person name="Schuster R.K."/>
            <person name="Tang Y."/>
            <person name="Sivakumar S."/>
            <person name="Chen J.H."/>
            <person name="Teng J.L."/>
            <person name="Lau S.K."/>
            <person name="Wernery U."/>
            <person name="Woo P.C."/>
        </authorList>
    </citation>
    <scope>NUCLEOTIDE SEQUENCE [LARGE SCALE GENOMIC DNA]</scope>
    <source>
        <strain evidence="15 16">KCTC 22643</strain>
    </source>
</reference>
<keyword evidence="7" id="KW-0732">Signal</keyword>
<keyword evidence="9" id="KW-0472">Membrane</keyword>
<feature type="coiled-coil region" evidence="11">
    <location>
        <begin position="1041"/>
        <end position="1068"/>
    </location>
</feature>
<dbReference type="Pfam" id="PF03895">
    <property type="entry name" value="YadA_anchor"/>
    <property type="match status" value="1"/>
</dbReference>
<comment type="subcellular location">
    <subcellularLocation>
        <location evidence="2">Cell outer membrane</location>
    </subcellularLocation>
    <subcellularLocation>
        <location evidence="1">Cell surface</location>
    </subcellularLocation>
</comment>
<keyword evidence="16" id="KW-1185">Reference proteome</keyword>
<keyword evidence="4" id="KW-0813">Transport</keyword>
<feature type="domain" description="Trimeric autotransporter adhesin YadA-like head" evidence="13">
    <location>
        <begin position="161"/>
        <end position="187"/>
    </location>
</feature>
<evidence type="ECO:0000259" key="14">
    <source>
        <dbReference type="Pfam" id="PF05662"/>
    </source>
</evidence>
<feature type="domain" description="Trimeric autotransporter adhesin YadA-like head" evidence="13">
    <location>
        <begin position="263"/>
        <end position="285"/>
    </location>
</feature>
<comment type="caution">
    <text evidence="15">The sequence shown here is derived from an EMBL/GenBank/DDBJ whole genome shotgun (WGS) entry which is preliminary data.</text>
</comment>
<dbReference type="CDD" id="cd12820">
    <property type="entry name" value="LbR_YadA-like"/>
    <property type="match status" value="1"/>
</dbReference>
<dbReference type="Pfam" id="PF05658">
    <property type="entry name" value="YadA_head"/>
    <property type="match status" value="4"/>
</dbReference>
<keyword evidence="11" id="KW-0175">Coiled coil</keyword>
<gene>
    <name evidence="15" type="ORF">DC082_05650</name>
</gene>
<dbReference type="GO" id="GO:0009279">
    <property type="term" value="C:cell outer membrane"/>
    <property type="evidence" value="ECO:0007669"/>
    <property type="project" value="UniProtKB-SubCell"/>
</dbReference>
<dbReference type="SUPFAM" id="SSF54523">
    <property type="entry name" value="Pili subunits"/>
    <property type="match status" value="1"/>
</dbReference>
<feature type="domain" description="Trimeric autotransporter adhesin YadA-like head" evidence="13">
    <location>
        <begin position="203"/>
        <end position="229"/>
    </location>
</feature>
<dbReference type="Gene3D" id="3.30.1300.30">
    <property type="entry name" value="GSPII I/J protein-like"/>
    <property type="match status" value="1"/>
</dbReference>
<keyword evidence="8" id="KW-0653">Protein transport</keyword>
<dbReference type="Gene3D" id="1.20.5.170">
    <property type="match status" value="7"/>
</dbReference>
<protein>
    <recommendedName>
        <fullName evidence="17">Trimeric autotransporter adhesin YadA-like C-terminal membrane anchor domain-containing protein</fullName>
    </recommendedName>
</protein>
<feature type="domain" description="Trimeric autotransporter adhesin YadA-like stalk" evidence="14">
    <location>
        <begin position="331"/>
        <end position="370"/>
    </location>
</feature>
<feature type="domain" description="Trimeric autotransporter adhesin YadA-like head" evidence="13">
    <location>
        <begin position="287"/>
        <end position="313"/>
    </location>
</feature>
<evidence type="ECO:0000256" key="8">
    <source>
        <dbReference type="ARBA" id="ARBA00022927"/>
    </source>
</evidence>
<evidence type="ECO:0000313" key="16">
    <source>
        <dbReference type="Proteomes" id="UP000244948"/>
    </source>
</evidence>